<dbReference type="SUPFAM" id="SSF48452">
    <property type="entry name" value="TPR-like"/>
    <property type="match status" value="1"/>
</dbReference>
<comment type="similarity">
    <text evidence="2">Belongs to the SusD family.</text>
</comment>
<name>A0A1G6GB64_BACOV</name>
<proteinExistence type="inferred from homology"/>
<feature type="domain" description="RagB/SusD" evidence="7">
    <location>
        <begin position="325"/>
        <end position="600"/>
    </location>
</feature>
<dbReference type="RefSeq" id="WP_074559932.1">
    <property type="nucleotide sequence ID" value="NZ_FMYE01000065.1"/>
</dbReference>
<evidence type="ECO:0000256" key="4">
    <source>
        <dbReference type="ARBA" id="ARBA00023136"/>
    </source>
</evidence>
<evidence type="ECO:0000259" key="7">
    <source>
        <dbReference type="Pfam" id="PF07980"/>
    </source>
</evidence>
<dbReference type="InterPro" id="IPR012944">
    <property type="entry name" value="SusD_RagB_dom"/>
</dbReference>
<accession>A0A1G6GB64</accession>
<keyword evidence="5" id="KW-0998">Cell outer membrane</keyword>
<evidence type="ECO:0000256" key="5">
    <source>
        <dbReference type="ARBA" id="ARBA00023237"/>
    </source>
</evidence>
<dbReference type="Pfam" id="PF07980">
    <property type="entry name" value="SusD_RagB"/>
    <property type="match status" value="1"/>
</dbReference>
<dbReference type="AlphaFoldDB" id="A0A1G6GB64"/>
<dbReference type="InterPro" id="IPR011990">
    <property type="entry name" value="TPR-like_helical_dom_sf"/>
</dbReference>
<sequence length="601" mass="67530">MKRFYLYIVLMAGLGTCVSSCADFLDREPLTVPNNESFLSGEAQVRGYINGLYTALPSLAKFGMGVRGEEKNSDNILSEIYNKRLNGEETLFSSSEDWENGYKNLRNVNYFFHYYLVPEDMETEEVKSLKGEAYFLRAYWHFVQLKKFGNIPIMDAFWDEHATIAGLQIPQKDRGEVAKFILEDLGKAEKLLFNRSKYSGLRICKEAAMLLAMQVALYEGSWEKYHKNDEFAAATDQSAYFFGEVLRWGDMLFEQGIKLNTKETDGGVVNPGDAYGRLFNQNDYSNISEVLFWRKYSVTDGVFHALTGLVGGGVVDQDGPAGIAGDLVNTYLNADGTPVDPNNSKFKDFNETFKSRDLRLTETIMSTGYKFKSTAKGSRPMKVADVSTGDKTINPPFLAGDGNAKNVTGYHIRLGVDTTYVSGDCETGLVLMRYADALLSYAEAAEELGKCDDEVLSKTLKPLRARAGVTYVTPVRDPNFTDYGYTLTPVMQEIRRERRVELALQGYRLDDLMRWAADKVIVGKRGKGAYLGHDGVLYKSFAEDKHEALAKVLVDGNGWMDPLQELIPGGYQFNPKRDYLLPIPPSELELNKQMKQNPGWK</sequence>
<reference evidence="9 10" key="1">
    <citation type="submission" date="2016-10" db="EMBL/GenBank/DDBJ databases">
        <authorList>
            <person name="de Groot N.N."/>
        </authorList>
    </citation>
    <scope>NUCLEOTIDE SEQUENCE [LARGE SCALE GENOMIC DNA]</scope>
    <source>
        <strain evidence="9 10">NLAE-zl-C500</strain>
    </source>
</reference>
<keyword evidence="3 6" id="KW-0732">Signal</keyword>
<evidence type="ECO:0000256" key="6">
    <source>
        <dbReference type="SAM" id="SignalP"/>
    </source>
</evidence>
<feature type="signal peptide" evidence="6">
    <location>
        <begin position="1"/>
        <end position="22"/>
    </location>
</feature>
<feature type="chain" id="PRO_5010383983" evidence="6">
    <location>
        <begin position="23"/>
        <end position="601"/>
    </location>
</feature>
<evidence type="ECO:0000256" key="2">
    <source>
        <dbReference type="ARBA" id="ARBA00006275"/>
    </source>
</evidence>
<comment type="subcellular location">
    <subcellularLocation>
        <location evidence="1">Cell outer membrane</location>
    </subcellularLocation>
</comment>
<dbReference type="Gene3D" id="1.25.40.390">
    <property type="match status" value="1"/>
</dbReference>
<protein>
    <submittedName>
        <fullName evidence="9">Starch-binding associating with outer membrane</fullName>
    </submittedName>
</protein>
<dbReference type="Proteomes" id="UP000183670">
    <property type="component" value="Unassembled WGS sequence"/>
</dbReference>
<dbReference type="EMBL" id="FMYE01000065">
    <property type="protein sequence ID" value="SDB79218.1"/>
    <property type="molecule type" value="Genomic_DNA"/>
</dbReference>
<evidence type="ECO:0000313" key="10">
    <source>
        <dbReference type="Proteomes" id="UP000183670"/>
    </source>
</evidence>
<dbReference type="GO" id="GO:0009279">
    <property type="term" value="C:cell outer membrane"/>
    <property type="evidence" value="ECO:0007669"/>
    <property type="project" value="UniProtKB-SubCell"/>
</dbReference>
<organism evidence="9 10">
    <name type="scientific">Bacteroides ovatus</name>
    <dbReference type="NCBI Taxonomy" id="28116"/>
    <lineage>
        <taxon>Bacteria</taxon>
        <taxon>Pseudomonadati</taxon>
        <taxon>Bacteroidota</taxon>
        <taxon>Bacteroidia</taxon>
        <taxon>Bacteroidales</taxon>
        <taxon>Bacteroidaceae</taxon>
        <taxon>Bacteroides</taxon>
    </lineage>
</organism>
<dbReference type="Pfam" id="PF14322">
    <property type="entry name" value="SusD-like_3"/>
    <property type="match status" value="1"/>
</dbReference>
<evidence type="ECO:0000256" key="3">
    <source>
        <dbReference type="ARBA" id="ARBA00022729"/>
    </source>
</evidence>
<gene>
    <name evidence="9" type="ORF">SAMN05192581_106522</name>
</gene>
<feature type="domain" description="SusD-like N-terminal" evidence="8">
    <location>
        <begin position="23"/>
        <end position="212"/>
    </location>
</feature>
<keyword evidence="4" id="KW-0472">Membrane</keyword>
<evidence type="ECO:0000259" key="8">
    <source>
        <dbReference type="Pfam" id="PF14322"/>
    </source>
</evidence>
<evidence type="ECO:0000256" key="1">
    <source>
        <dbReference type="ARBA" id="ARBA00004442"/>
    </source>
</evidence>
<dbReference type="InterPro" id="IPR033985">
    <property type="entry name" value="SusD-like_N"/>
</dbReference>
<evidence type="ECO:0000313" key="9">
    <source>
        <dbReference type="EMBL" id="SDB79218.1"/>
    </source>
</evidence>